<dbReference type="AlphaFoldDB" id="A0A229SJW6"/>
<organism evidence="2 3">
    <name type="scientific">Amycolatopsis vastitatis</name>
    <dbReference type="NCBI Taxonomy" id="1905142"/>
    <lineage>
        <taxon>Bacteria</taxon>
        <taxon>Bacillati</taxon>
        <taxon>Actinomycetota</taxon>
        <taxon>Actinomycetes</taxon>
        <taxon>Pseudonocardiales</taxon>
        <taxon>Pseudonocardiaceae</taxon>
        <taxon>Amycolatopsis</taxon>
    </lineage>
</organism>
<protein>
    <submittedName>
        <fullName evidence="2">Uncharacterized protein</fullName>
    </submittedName>
</protein>
<dbReference type="RefSeq" id="WP_093954512.1">
    <property type="nucleotide sequence ID" value="NZ_NMUL01000098.1"/>
</dbReference>
<dbReference type="Proteomes" id="UP000215199">
    <property type="component" value="Unassembled WGS sequence"/>
</dbReference>
<evidence type="ECO:0000313" key="3">
    <source>
        <dbReference type="Proteomes" id="UP000215199"/>
    </source>
</evidence>
<comment type="caution">
    <text evidence="2">The sequence shown here is derived from an EMBL/GenBank/DDBJ whole genome shotgun (WGS) entry which is preliminary data.</text>
</comment>
<accession>A0A229SJW6</accession>
<dbReference type="EMBL" id="NMUL01000098">
    <property type="protein sequence ID" value="OXM59120.1"/>
    <property type="molecule type" value="Genomic_DNA"/>
</dbReference>
<evidence type="ECO:0000313" key="2">
    <source>
        <dbReference type="EMBL" id="OXM59120.1"/>
    </source>
</evidence>
<keyword evidence="3" id="KW-1185">Reference proteome</keyword>
<keyword evidence="1" id="KW-0732">Signal</keyword>
<evidence type="ECO:0000256" key="1">
    <source>
        <dbReference type="SAM" id="SignalP"/>
    </source>
</evidence>
<gene>
    <name evidence="2" type="ORF">CF165_49330</name>
</gene>
<dbReference type="OrthoDB" id="5195323at2"/>
<proteinExistence type="predicted"/>
<sequence>MHKARTAAAAMAITATALAAGAATAEAAPAPPASPATAQADGYFYTYNGTGFTDFCGRWSGPSSYWGACANQDESLWNNGYPGALDDVLIYWGRNQTGAWRGVCNGNALSNVSGLTFDYSGGASGHGEPIWHNIASHRWATLGGACA</sequence>
<feature type="signal peptide" evidence="1">
    <location>
        <begin position="1"/>
        <end position="19"/>
    </location>
</feature>
<feature type="chain" id="PRO_5038784793" evidence="1">
    <location>
        <begin position="20"/>
        <end position="147"/>
    </location>
</feature>
<name>A0A229SJW6_9PSEU</name>
<reference evidence="3" key="1">
    <citation type="submission" date="2017-07" db="EMBL/GenBank/DDBJ databases">
        <title>Comparative genome mining reveals phylogenetic distribution patterns of secondary metabolites in Amycolatopsis.</title>
        <authorList>
            <person name="Adamek M."/>
            <person name="Alanjary M."/>
            <person name="Sales-Ortells H."/>
            <person name="Goodfellow M."/>
            <person name="Bull A.T."/>
            <person name="Kalinowski J."/>
            <person name="Ziemert N."/>
        </authorList>
    </citation>
    <scope>NUCLEOTIDE SEQUENCE [LARGE SCALE GENOMIC DNA]</scope>
    <source>
        <strain evidence="3">H5</strain>
    </source>
</reference>